<evidence type="ECO:0000313" key="2">
    <source>
        <dbReference type="EMBL" id="KAK3095596.1"/>
    </source>
</evidence>
<gene>
    <name evidence="2" type="ORF">FSP39_016512</name>
</gene>
<sequence>MASKFPDESALQVSQNLADGPEEHKRKNTREAVKDIRQNAGTICEELMKMMQTLTLDMTELENEYDTEHTDRLPSKRMSEDKDDCSKNTESSHEQLSKEVTNLEKLLLFFRTNVHEADDDIIVKMEKEFIIQKERLSKTDTTDIDDIHQSYEGNADDATLPLVKLEEQSCFGHCDDPCTIMRIFPITSNEAWVLRLDSSQIEQIDTNVTLIKEMEIDCDDFIQIKDDLVFISTDDKIIRRVAPSGSMSDICTTTSFHPHGISTALDGGMLICLCDSDYEHVSQNSTGEVRHLDAAGVTLRTYRHTDFQNKLFTCPFRAAQNINSDICVLEYAGEECSSRLVVVSFTSELKFIYTGQPTLKEKFSPTDVCCDQRGRILVTDFFNGGVHILRKDGNFLQHVLSPVWASQSLALFGDILWIAGDEGYISVYKYSEEEELSTK</sequence>
<feature type="region of interest" description="Disordered" evidence="1">
    <location>
        <begin position="65"/>
        <end position="96"/>
    </location>
</feature>
<keyword evidence="3" id="KW-1185">Reference proteome</keyword>
<dbReference type="Gene3D" id="2.120.10.30">
    <property type="entry name" value="TolB, C-terminal domain"/>
    <property type="match status" value="1"/>
</dbReference>
<evidence type="ECO:0000313" key="3">
    <source>
        <dbReference type="Proteomes" id="UP001186944"/>
    </source>
</evidence>
<dbReference type="AlphaFoldDB" id="A0AA89BV07"/>
<dbReference type="Proteomes" id="UP001186944">
    <property type="component" value="Unassembled WGS sequence"/>
</dbReference>
<feature type="region of interest" description="Disordered" evidence="1">
    <location>
        <begin position="1"/>
        <end position="30"/>
    </location>
</feature>
<name>A0AA89BV07_PINIB</name>
<accession>A0AA89BV07</accession>
<reference evidence="2" key="1">
    <citation type="submission" date="2019-08" db="EMBL/GenBank/DDBJ databases">
        <title>The improved chromosome-level genome for the pearl oyster Pinctada fucata martensii using PacBio sequencing and Hi-C.</title>
        <authorList>
            <person name="Zheng Z."/>
        </authorList>
    </citation>
    <scope>NUCLEOTIDE SEQUENCE</scope>
    <source>
        <strain evidence="2">ZZ-2019</strain>
        <tissue evidence="2">Adductor muscle</tissue>
    </source>
</reference>
<dbReference type="InterPro" id="IPR011042">
    <property type="entry name" value="6-blade_b-propeller_TolB-like"/>
</dbReference>
<evidence type="ECO:0000256" key="1">
    <source>
        <dbReference type="SAM" id="MobiDB-lite"/>
    </source>
</evidence>
<dbReference type="EMBL" id="VSWD01000008">
    <property type="protein sequence ID" value="KAK3095596.1"/>
    <property type="molecule type" value="Genomic_DNA"/>
</dbReference>
<organism evidence="2 3">
    <name type="scientific">Pinctada imbricata</name>
    <name type="common">Atlantic pearl-oyster</name>
    <name type="synonym">Pinctada martensii</name>
    <dbReference type="NCBI Taxonomy" id="66713"/>
    <lineage>
        <taxon>Eukaryota</taxon>
        <taxon>Metazoa</taxon>
        <taxon>Spiralia</taxon>
        <taxon>Lophotrochozoa</taxon>
        <taxon>Mollusca</taxon>
        <taxon>Bivalvia</taxon>
        <taxon>Autobranchia</taxon>
        <taxon>Pteriomorphia</taxon>
        <taxon>Pterioida</taxon>
        <taxon>Pterioidea</taxon>
        <taxon>Pteriidae</taxon>
        <taxon>Pinctada</taxon>
    </lineage>
</organism>
<comment type="caution">
    <text evidence="2">The sequence shown here is derived from an EMBL/GenBank/DDBJ whole genome shotgun (WGS) entry which is preliminary data.</text>
</comment>
<dbReference type="SUPFAM" id="SSF63829">
    <property type="entry name" value="Calcium-dependent phosphotriesterase"/>
    <property type="match status" value="1"/>
</dbReference>
<proteinExistence type="predicted"/>
<protein>
    <submittedName>
        <fullName evidence="2">Uncharacterized protein</fullName>
    </submittedName>
</protein>
<feature type="compositionally biased region" description="Basic and acidic residues" evidence="1">
    <location>
        <begin position="66"/>
        <end position="96"/>
    </location>
</feature>
<feature type="compositionally biased region" description="Basic and acidic residues" evidence="1">
    <location>
        <begin position="21"/>
        <end position="30"/>
    </location>
</feature>